<evidence type="ECO:0000313" key="2">
    <source>
        <dbReference type="EMBL" id="KAJ8355586.1"/>
    </source>
</evidence>
<evidence type="ECO:0000313" key="3">
    <source>
        <dbReference type="Proteomes" id="UP001152622"/>
    </source>
</evidence>
<name>A0A9Q1IW72_SYNKA</name>
<dbReference type="GO" id="GO:0070382">
    <property type="term" value="C:exocytic vesicle"/>
    <property type="evidence" value="ECO:0007669"/>
    <property type="project" value="TreeGrafter"/>
</dbReference>
<reference evidence="2" key="1">
    <citation type="journal article" date="2023" name="Science">
        <title>Genome structures resolve the early diversification of teleost fishes.</title>
        <authorList>
            <person name="Parey E."/>
            <person name="Louis A."/>
            <person name="Montfort J."/>
            <person name="Bouchez O."/>
            <person name="Roques C."/>
            <person name="Iampietro C."/>
            <person name="Lluch J."/>
            <person name="Castinel A."/>
            <person name="Donnadieu C."/>
            <person name="Desvignes T."/>
            <person name="Floi Bucao C."/>
            <person name="Jouanno E."/>
            <person name="Wen M."/>
            <person name="Mejri S."/>
            <person name="Dirks R."/>
            <person name="Jansen H."/>
            <person name="Henkel C."/>
            <person name="Chen W.J."/>
            <person name="Zahm M."/>
            <person name="Cabau C."/>
            <person name="Klopp C."/>
            <person name="Thompson A.W."/>
            <person name="Robinson-Rechavi M."/>
            <person name="Braasch I."/>
            <person name="Lecointre G."/>
            <person name="Bobe J."/>
            <person name="Postlethwait J.H."/>
            <person name="Berthelot C."/>
            <person name="Roest Crollius H."/>
            <person name="Guiguen Y."/>
        </authorList>
    </citation>
    <scope>NUCLEOTIDE SEQUENCE</scope>
    <source>
        <strain evidence="2">WJC10195</strain>
    </source>
</reference>
<keyword evidence="3" id="KW-1185">Reference proteome</keyword>
<dbReference type="CDD" id="cd08521">
    <property type="entry name" value="C2A_SLP"/>
    <property type="match status" value="1"/>
</dbReference>
<comment type="caution">
    <text evidence="2">The sequence shown here is derived from an EMBL/GenBank/DDBJ whole genome shotgun (WGS) entry which is preliminary data.</text>
</comment>
<sequence>MSICACQVVRVPSLPELLWQLRAEEGAESSQAGTDDDTSPGAELHLETRGSVGSVSVDLGILNPDSIGGEILLALGYNLRTSHLEISVKACKNLPYGDAKRKKCHPYVKMYLLPDCRKLKTAVKRNTTDPVFNQTLEFEIERPLLAGRILQVSVWHSGTLKRKSKGGPATRGPCLELRLCDHAPFGLKPLPLGTAKLEEVLSWQRILRTANTWHDFSLPFLASDTVKKT</sequence>
<dbReference type="InterPro" id="IPR035892">
    <property type="entry name" value="C2_domain_sf"/>
</dbReference>
<dbReference type="InterPro" id="IPR000008">
    <property type="entry name" value="C2_dom"/>
</dbReference>
<dbReference type="GO" id="GO:0042043">
    <property type="term" value="F:neurexin family protein binding"/>
    <property type="evidence" value="ECO:0007669"/>
    <property type="project" value="TreeGrafter"/>
</dbReference>
<evidence type="ECO:0000259" key="1">
    <source>
        <dbReference type="PROSITE" id="PS50004"/>
    </source>
</evidence>
<dbReference type="GO" id="GO:0006887">
    <property type="term" value="P:exocytosis"/>
    <property type="evidence" value="ECO:0007669"/>
    <property type="project" value="TreeGrafter"/>
</dbReference>
<dbReference type="PROSITE" id="PS50004">
    <property type="entry name" value="C2"/>
    <property type="match status" value="1"/>
</dbReference>
<dbReference type="AlphaFoldDB" id="A0A9Q1IW72"/>
<proteinExistence type="predicted"/>
<accession>A0A9Q1IW72</accession>
<dbReference type="SMART" id="SM00239">
    <property type="entry name" value="C2"/>
    <property type="match status" value="1"/>
</dbReference>
<dbReference type="PANTHER" id="PTHR45716">
    <property type="entry name" value="BITESIZE, ISOFORM I"/>
    <property type="match status" value="1"/>
</dbReference>
<dbReference type="Gene3D" id="2.60.40.150">
    <property type="entry name" value="C2 domain"/>
    <property type="match status" value="1"/>
</dbReference>
<dbReference type="Pfam" id="PF00168">
    <property type="entry name" value="C2"/>
    <property type="match status" value="1"/>
</dbReference>
<dbReference type="GO" id="GO:0005886">
    <property type="term" value="C:plasma membrane"/>
    <property type="evidence" value="ECO:0007669"/>
    <property type="project" value="TreeGrafter"/>
</dbReference>
<gene>
    <name evidence="2" type="ORF">SKAU_G00183800</name>
</gene>
<feature type="domain" description="C2" evidence="1">
    <location>
        <begin position="67"/>
        <end position="187"/>
    </location>
</feature>
<dbReference type="Proteomes" id="UP001152622">
    <property type="component" value="Chromosome 6"/>
</dbReference>
<dbReference type="PANTHER" id="PTHR45716:SF1">
    <property type="entry name" value="SYNAPTOTAGMIN-LIKE PROTEIN 3"/>
    <property type="match status" value="1"/>
</dbReference>
<protein>
    <recommendedName>
        <fullName evidence="1">C2 domain-containing protein</fullName>
    </recommendedName>
</protein>
<dbReference type="EMBL" id="JAINUF010000006">
    <property type="protein sequence ID" value="KAJ8355586.1"/>
    <property type="molecule type" value="Genomic_DNA"/>
</dbReference>
<dbReference type="SUPFAM" id="SSF49562">
    <property type="entry name" value="C2 domain (Calcium/lipid-binding domain, CaLB)"/>
    <property type="match status" value="1"/>
</dbReference>
<organism evidence="2 3">
    <name type="scientific">Synaphobranchus kaupii</name>
    <name type="common">Kaup's arrowtooth eel</name>
    <dbReference type="NCBI Taxonomy" id="118154"/>
    <lineage>
        <taxon>Eukaryota</taxon>
        <taxon>Metazoa</taxon>
        <taxon>Chordata</taxon>
        <taxon>Craniata</taxon>
        <taxon>Vertebrata</taxon>
        <taxon>Euteleostomi</taxon>
        <taxon>Actinopterygii</taxon>
        <taxon>Neopterygii</taxon>
        <taxon>Teleostei</taxon>
        <taxon>Anguilliformes</taxon>
        <taxon>Synaphobranchidae</taxon>
        <taxon>Synaphobranchus</taxon>
    </lineage>
</organism>
<dbReference type="OrthoDB" id="195679at2759"/>